<evidence type="ECO:0000313" key="5">
    <source>
        <dbReference type="Proteomes" id="UP000269289"/>
    </source>
</evidence>
<dbReference type="NCBIfam" id="TIGR00377">
    <property type="entry name" value="ant_ant_sig"/>
    <property type="match status" value="1"/>
</dbReference>
<accession>A0A3M2JQD8</accession>
<proteinExistence type="inferred from homology"/>
<dbReference type="InterPro" id="IPR036513">
    <property type="entry name" value="STAS_dom_sf"/>
</dbReference>
<gene>
    <name evidence="4" type="ORF">EBM89_02460</name>
</gene>
<reference evidence="4 5" key="1">
    <citation type="submission" date="2018-10" db="EMBL/GenBank/DDBJ databases">
        <title>Isolation, diversity and antifungal activity of actinobacteria from wheat.</title>
        <authorList>
            <person name="Han C."/>
        </authorList>
    </citation>
    <scope>NUCLEOTIDE SEQUENCE [LARGE SCALE GENOMIC DNA]</scope>
    <source>
        <strain evidence="4 5">NEAU-YY56</strain>
    </source>
</reference>
<evidence type="ECO:0000313" key="4">
    <source>
        <dbReference type="EMBL" id="RMI13853.1"/>
    </source>
</evidence>
<name>A0A3M2JQD8_9CELL</name>
<evidence type="ECO:0000256" key="1">
    <source>
        <dbReference type="ARBA" id="ARBA00009013"/>
    </source>
</evidence>
<dbReference type="OrthoDB" id="5145734at2"/>
<comment type="caution">
    <text evidence="4">The sequence shown here is derived from an EMBL/GenBank/DDBJ whole genome shotgun (WGS) entry which is preliminary data.</text>
</comment>
<keyword evidence="5" id="KW-1185">Reference proteome</keyword>
<dbReference type="GO" id="GO:0043856">
    <property type="term" value="F:anti-sigma factor antagonist activity"/>
    <property type="evidence" value="ECO:0007669"/>
    <property type="project" value="InterPro"/>
</dbReference>
<dbReference type="PROSITE" id="PS50801">
    <property type="entry name" value="STAS"/>
    <property type="match status" value="1"/>
</dbReference>
<sequence length="110" mass="11429">MRTTGTIRAHDDGTVTTVTLAGEIDAALSEESASALARAAAAGLPMRLDLADVLFLDSTGVGFLLDCHRACTARGVPCTLSNVPDRVSGTLRILGLERLLTIVPAQATRP</sequence>
<organism evidence="4 5">
    <name type="scientific">Cellulomonas triticagri</name>
    <dbReference type="NCBI Taxonomy" id="2483352"/>
    <lineage>
        <taxon>Bacteria</taxon>
        <taxon>Bacillati</taxon>
        <taxon>Actinomycetota</taxon>
        <taxon>Actinomycetes</taxon>
        <taxon>Micrococcales</taxon>
        <taxon>Cellulomonadaceae</taxon>
        <taxon>Cellulomonas</taxon>
    </lineage>
</organism>
<dbReference type="SUPFAM" id="SSF52091">
    <property type="entry name" value="SpoIIaa-like"/>
    <property type="match status" value="1"/>
</dbReference>
<dbReference type="InterPro" id="IPR002645">
    <property type="entry name" value="STAS_dom"/>
</dbReference>
<dbReference type="PANTHER" id="PTHR33495">
    <property type="entry name" value="ANTI-SIGMA FACTOR ANTAGONIST TM_1081-RELATED-RELATED"/>
    <property type="match status" value="1"/>
</dbReference>
<dbReference type="Proteomes" id="UP000269289">
    <property type="component" value="Unassembled WGS sequence"/>
</dbReference>
<comment type="similarity">
    <text evidence="1 2">Belongs to the anti-sigma-factor antagonist family.</text>
</comment>
<dbReference type="InterPro" id="IPR003658">
    <property type="entry name" value="Anti-sigma_ant"/>
</dbReference>
<dbReference type="EMBL" id="RFFI01000008">
    <property type="protein sequence ID" value="RMI13853.1"/>
    <property type="molecule type" value="Genomic_DNA"/>
</dbReference>
<dbReference type="PANTHER" id="PTHR33495:SF2">
    <property type="entry name" value="ANTI-SIGMA FACTOR ANTAGONIST TM_1081-RELATED"/>
    <property type="match status" value="1"/>
</dbReference>
<dbReference type="Pfam" id="PF01740">
    <property type="entry name" value="STAS"/>
    <property type="match status" value="1"/>
</dbReference>
<evidence type="ECO:0000259" key="3">
    <source>
        <dbReference type="PROSITE" id="PS50801"/>
    </source>
</evidence>
<dbReference type="RefSeq" id="WP_122147876.1">
    <property type="nucleotide sequence ID" value="NZ_RFFI01000008.1"/>
</dbReference>
<dbReference type="AlphaFoldDB" id="A0A3M2JQD8"/>
<dbReference type="Gene3D" id="3.30.750.24">
    <property type="entry name" value="STAS domain"/>
    <property type="match status" value="1"/>
</dbReference>
<evidence type="ECO:0000256" key="2">
    <source>
        <dbReference type="RuleBase" id="RU003749"/>
    </source>
</evidence>
<protein>
    <recommendedName>
        <fullName evidence="2">Anti-sigma factor antagonist</fullName>
    </recommendedName>
</protein>
<feature type="domain" description="STAS" evidence="3">
    <location>
        <begin position="5"/>
        <end position="110"/>
    </location>
</feature>
<dbReference type="CDD" id="cd07043">
    <property type="entry name" value="STAS_anti-anti-sigma_factors"/>
    <property type="match status" value="1"/>
</dbReference>